<evidence type="ECO:0000256" key="1">
    <source>
        <dbReference type="SAM" id="MobiDB-lite"/>
    </source>
</evidence>
<accession>A0A830HSH6</accession>
<organism evidence="3 4">
    <name type="scientific">Pycnococcus provasolii</name>
    <dbReference type="NCBI Taxonomy" id="41880"/>
    <lineage>
        <taxon>Eukaryota</taxon>
        <taxon>Viridiplantae</taxon>
        <taxon>Chlorophyta</taxon>
        <taxon>Pseudoscourfieldiophyceae</taxon>
        <taxon>Pseudoscourfieldiales</taxon>
        <taxon>Pycnococcaceae</taxon>
        <taxon>Pycnococcus</taxon>
    </lineage>
</organism>
<gene>
    <name evidence="3" type="ORF">PPROV_000667100</name>
</gene>
<feature type="transmembrane region" description="Helical" evidence="2">
    <location>
        <begin position="76"/>
        <end position="96"/>
    </location>
</feature>
<sequence>MSLCRSSLSCLEGRALRAPGRANNNRRASNVRPLRASASLAPLAAPSLKVQGALSASASLVVSQLADYGDVEAPSWALPLLVVVGTLAATASGLLLSSGANAQEEMTERDENEWFKGKYARGPAKDPLGGKGGKRRRR</sequence>
<keyword evidence="2" id="KW-0472">Membrane</keyword>
<dbReference type="AlphaFoldDB" id="A0A830HSH6"/>
<proteinExistence type="predicted"/>
<evidence type="ECO:0000313" key="4">
    <source>
        <dbReference type="Proteomes" id="UP000660262"/>
    </source>
</evidence>
<reference evidence="3" key="1">
    <citation type="submission" date="2020-10" db="EMBL/GenBank/DDBJ databases">
        <title>Unveiling of a novel bifunctional photoreceptor, Dualchrome1, isolated from a cosmopolitan green alga.</title>
        <authorList>
            <person name="Suzuki S."/>
            <person name="Kawachi M."/>
        </authorList>
    </citation>
    <scope>NUCLEOTIDE SEQUENCE</scope>
    <source>
        <strain evidence="3">NIES 2893</strain>
    </source>
</reference>
<keyword evidence="2" id="KW-0812">Transmembrane</keyword>
<dbReference type="Proteomes" id="UP000660262">
    <property type="component" value="Unassembled WGS sequence"/>
</dbReference>
<protein>
    <submittedName>
        <fullName evidence="3">Uncharacterized protein</fullName>
    </submittedName>
</protein>
<dbReference type="EMBL" id="BNJQ01000018">
    <property type="protein sequence ID" value="GHP07929.1"/>
    <property type="molecule type" value="Genomic_DNA"/>
</dbReference>
<keyword evidence="4" id="KW-1185">Reference proteome</keyword>
<comment type="caution">
    <text evidence="3">The sequence shown here is derived from an EMBL/GenBank/DDBJ whole genome shotgun (WGS) entry which is preliminary data.</text>
</comment>
<evidence type="ECO:0000256" key="2">
    <source>
        <dbReference type="SAM" id="Phobius"/>
    </source>
</evidence>
<keyword evidence="2" id="KW-1133">Transmembrane helix</keyword>
<evidence type="ECO:0000313" key="3">
    <source>
        <dbReference type="EMBL" id="GHP07929.1"/>
    </source>
</evidence>
<name>A0A830HSH6_9CHLO</name>
<feature type="region of interest" description="Disordered" evidence="1">
    <location>
        <begin position="98"/>
        <end position="138"/>
    </location>
</feature>